<dbReference type="Proteomes" id="UP001595690">
    <property type="component" value="Unassembled WGS sequence"/>
</dbReference>
<accession>A0ABV8BWQ6</accession>
<name>A0ABV8BWQ6_9PSEU</name>
<protein>
    <submittedName>
        <fullName evidence="1">Nucleotidyltransferase domain-containing protein</fullName>
    </submittedName>
</protein>
<keyword evidence="2" id="KW-1185">Reference proteome</keyword>
<proteinExistence type="predicted"/>
<evidence type="ECO:0000313" key="1">
    <source>
        <dbReference type="EMBL" id="MFC3893976.1"/>
    </source>
</evidence>
<dbReference type="EMBL" id="JBHRZI010000015">
    <property type="protein sequence ID" value="MFC3893976.1"/>
    <property type="molecule type" value="Genomic_DNA"/>
</dbReference>
<dbReference type="Gene3D" id="3.30.460.40">
    <property type="match status" value="1"/>
</dbReference>
<dbReference type="Pfam" id="PF10706">
    <property type="entry name" value="Aminoglyc_resit"/>
    <property type="match status" value="1"/>
</dbReference>
<sequence length="211" mass="23954">MRQLIELPWDPSTPSEVAELFSATSWWIAGGHAIELAAGRPLRPHSDIDVALLRRDQLTAQRALTGWEWWAADPPGELRPWRPGEILPVRVQDVWCRPAGSERWRVQVMLDESDGEEWIFRRDPRVRRPVATLTHVTPSGIPHLAPEIQLLHKAAAPRAKDEADFAAVLPLLSAAQRRWLAEAIALTCGTHPWLDRLPEMTFPDFEKDRLA</sequence>
<gene>
    <name evidence="1" type="ORF">ACFOWZ_21070</name>
</gene>
<evidence type="ECO:0000313" key="2">
    <source>
        <dbReference type="Proteomes" id="UP001595690"/>
    </source>
</evidence>
<comment type="caution">
    <text evidence="1">The sequence shown here is derived from an EMBL/GenBank/DDBJ whole genome shotgun (WGS) entry which is preliminary data.</text>
</comment>
<dbReference type="InterPro" id="IPR019646">
    <property type="entry name" value="Aminoglyc_AdlTrfase"/>
</dbReference>
<reference evidence="2" key="1">
    <citation type="journal article" date="2019" name="Int. J. Syst. Evol. Microbiol.">
        <title>The Global Catalogue of Microorganisms (GCM) 10K type strain sequencing project: providing services to taxonomists for standard genome sequencing and annotation.</title>
        <authorList>
            <consortium name="The Broad Institute Genomics Platform"/>
            <consortium name="The Broad Institute Genome Sequencing Center for Infectious Disease"/>
            <person name="Wu L."/>
            <person name="Ma J."/>
        </authorList>
    </citation>
    <scope>NUCLEOTIDE SEQUENCE [LARGE SCALE GENOMIC DNA]</scope>
    <source>
        <strain evidence="2">CGMCC 4.7405</strain>
    </source>
</reference>
<organism evidence="1 2">
    <name type="scientific">Lentzea rhizosphaerae</name>
    <dbReference type="NCBI Taxonomy" id="2041025"/>
    <lineage>
        <taxon>Bacteria</taxon>
        <taxon>Bacillati</taxon>
        <taxon>Actinomycetota</taxon>
        <taxon>Actinomycetes</taxon>
        <taxon>Pseudonocardiales</taxon>
        <taxon>Pseudonocardiaceae</taxon>
        <taxon>Lentzea</taxon>
    </lineage>
</organism>
<dbReference type="RefSeq" id="WP_382374935.1">
    <property type="nucleotide sequence ID" value="NZ_JBHRZI010000015.1"/>
</dbReference>